<sequence length="467" mass="51869">MDNTRTSSLVVTVAIAAGAVLALTGAISQQEDTRTQFGAAVNRVLVDVTVFDNKGRFVPDLTIEDFQILEEGQPVDLSFFALERFRKTLPVRVTENGEMPQEEQMPLELAEAALLPRYMVLFVDGFNTSPPDWDNVRYALNDYLDKHVQENDRLLLATLTPNRKLLVGPEFTQDINSLKRLINQLVTNPAIKERERQNKQDLLALLYDDSNQLSGINVGGESIGSDAQGNVANEANILRQGANLADVFAGQRKDEILYTLNSMTSLAEHLSRTFDVPGPKTMIMVSGGISENPGSAYYYILDARLDQASAAARVDAPMAAEHPVAFRQPHAQTIDTYLQRAVGHLNRMNYTLYTIGARGTMIGAFDDATDRFRSNLSPGISSIAYRDEEVGLETLSRGTGGLAFHNSANFFGAFERIDHDTAFRYVLGYMPPERADNVSPDKFYRIQVKVDRKNVNVRARRGYVGSY</sequence>
<protein>
    <recommendedName>
        <fullName evidence="2">VWFA domain-containing protein</fullName>
    </recommendedName>
</protein>
<reference evidence="1" key="1">
    <citation type="submission" date="2018-05" db="EMBL/GenBank/DDBJ databases">
        <authorList>
            <person name="Lanie J.A."/>
            <person name="Ng W.-L."/>
            <person name="Kazmierczak K.M."/>
            <person name="Andrzejewski T.M."/>
            <person name="Davidsen T.M."/>
            <person name="Wayne K.J."/>
            <person name="Tettelin H."/>
            <person name="Glass J.I."/>
            <person name="Rusch D."/>
            <person name="Podicherti R."/>
            <person name="Tsui H.-C.T."/>
            <person name="Winkler M.E."/>
        </authorList>
    </citation>
    <scope>NUCLEOTIDE SEQUENCE</scope>
</reference>
<name>A0A381R7P2_9ZZZZ</name>
<evidence type="ECO:0008006" key="2">
    <source>
        <dbReference type="Google" id="ProtNLM"/>
    </source>
</evidence>
<dbReference type="EMBL" id="UINC01001732">
    <property type="protein sequence ID" value="SUZ87600.1"/>
    <property type="molecule type" value="Genomic_DNA"/>
</dbReference>
<dbReference type="AlphaFoldDB" id="A0A381R7P2"/>
<dbReference type="NCBIfam" id="TIGR03436">
    <property type="entry name" value="acidobact_VWFA"/>
    <property type="match status" value="1"/>
</dbReference>
<evidence type="ECO:0000313" key="1">
    <source>
        <dbReference type="EMBL" id="SUZ87600.1"/>
    </source>
</evidence>
<organism evidence="1">
    <name type="scientific">marine metagenome</name>
    <dbReference type="NCBI Taxonomy" id="408172"/>
    <lineage>
        <taxon>unclassified sequences</taxon>
        <taxon>metagenomes</taxon>
        <taxon>ecological metagenomes</taxon>
    </lineage>
</organism>
<proteinExistence type="predicted"/>
<dbReference type="InterPro" id="IPR017802">
    <property type="entry name" value="VWFA-rel_acidobac-type"/>
</dbReference>
<accession>A0A381R7P2</accession>
<gene>
    <name evidence="1" type="ORF">METZ01_LOCUS40454</name>
</gene>